<dbReference type="Pfam" id="PF13407">
    <property type="entry name" value="Peripla_BP_4"/>
    <property type="match status" value="1"/>
</dbReference>
<dbReference type="PANTHER" id="PTHR46847:SF1">
    <property type="entry name" value="D-ALLOSE-BINDING PERIPLASMIC PROTEIN-RELATED"/>
    <property type="match status" value="1"/>
</dbReference>
<evidence type="ECO:0000313" key="7">
    <source>
        <dbReference type="Proteomes" id="UP000230821"/>
    </source>
</evidence>
<reference evidence="6 7" key="1">
    <citation type="submission" date="2017-10" db="EMBL/GenBank/DDBJ databases">
        <title>Novel microbial diversity and functional potential in the marine mammal oral microbiome.</title>
        <authorList>
            <person name="Dudek N.K."/>
            <person name="Sun C.L."/>
            <person name="Burstein D."/>
            <person name="Kantor R.S."/>
            <person name="Aliaga Goltsman D.S."/>
            <person name="Bik E.M."/>
            <person name="Thomas B.C."/>
            <person name="Banfield J.F."/>
            <person name="Relman D.A."/>
        </authorList>
    </citation>
    <scope>NUCLEOTIDE SEQUENCE [LARGE SCALE GENOMIC DNA]</scope>
    <source>
        <strain evidence="6">DOLJORAL78_47_16</strain>
    </source>
</reference>
<accession>A0A2G6KD65</accession>
<comment type="caution">
    <text evidence="6">The sequence shown here is derived from an EMBL/GenBank/DDBJ whole genome shotgun (WGS) entry which is preliminary data.</text>
</comment>
<comment type="subcellular location">
    <subcellularLocation>
        <location evidence="1">Cell envelope</location>
    </subcellularLocation>
</comment>
<evidence type="ECO:0000256" key="1">
    <source>
        <dbReference type="ARBA" id="ARBA00004196"/>
    </source>
</evidence>
<dbReference type="CDD" id="cd19966">
    <property type="entry name" value="PBP1_ABC_sugar_binding-like"/>
    <property type="match status" value="1"/>
</dbReference>
<gene>
    <name evidence="6" type="ORF">CSA56_11010</name>
</gene>
<feature type="chain" id="PRO_5013579832" description="Periplasmic binding protein domain-containing protein" evidence="4">
    <location>
        <begin position="25"/>
        <end position="329"/>
    </location>
</feature>
<evidence type="ECO:0000259" key="5">
    <source>
        <dbReference type="Pfam" id="PF13407"/>
    </source>
</evidence>
<protein>
    <recommendedName>
        <fullName evidence="5">Periplasmic binding protein domain-containing protein</fullName>
    </recommendedName>
</protein>
<dbReference type="InterPro" id="IPR028082">
    <property type="entry name" value="Peripla_BP_I"/>
</dbReference>
<evidence type="ECO:0000256" key="3">
    <source>
        <dbReference type="ARBA" id="ARBA00022729"/>
    </source>
</evidence>
<proteinExistence type="inferred from homology"/>
<dbReference type="AlphaFoldDB" id="A0A2G6KD65"/>
<evidence type="ECO:0000313" key="6">
    <source>
        <dbReference type="EMBL" id="PIE33636.1"/>
    </source>
</evidence>
<name>A0A2G6KD65_9BACT</name>
<dbReference type="GO" id="GO:0030313">
    <property type="term" value="C:cell envelope"/>
    <property type="evidence" value="ECO:0007669"/>
    <property type="project" value="UniProtKB-SubCell"/>
</dbReference>
<dbReference type="InterPro" id="IPR025997">
    <property type="entry name" value="SBP_2_dom"/>
</dbReference>
<feature type="domain" description="Periplasmic binding protein" evidence="5">
    <location>
        <begin position="35"/>
        <end position="289"/>
    </location>
</feature>
<sequence>MVKKLMTVVLTLLFLVGLAATVSAEGKHFEDVSIVFFPGGNEGGSFASVVYRGAKAAEEDLGCKVDYVWSDWLPNKMVAQFKDAIAKKPDGIAIMGHPGVIAYQPLVEEAVSKGIIVTSQNTTLPELEEKYKDGGFGYVGQELYPSGMMLGKGAAKRAGLKEGDRAMVWGLLGQETRGLRTKGCIDALEEMGITVDYIEISDQVNSDPAAGIPVAASYIAAHPDVKLIITDHGGLTATLGSYLQAANKKPGDIFGAGFDLSAATSAAIKEGWVGAVLDQQPWLQGYLPILQICLTAKYGFAGLHIDTGAAIIDAGNIDFVAPLAEAGIR</sequence>
<dbReference type="SUPFAM" id="SSF53822">
    <property type="entry name" value="Periplasmic binding protein-like I"/>
    <property type="match status" value="1"/>
</dbReference>
<dbReference type="GO" id="GO:0030246">
    <property type="term" value="F:carbohydrate binding"/>
    <property type="evidence" value="ECO:0007669"/>
    <property type="project" value="UniProtKB-ARBA"/>
</dbReference>
<dbReference type="Gene3D" id="3.40.50.2300">
    <property type="match status" value="2"/>
</dbReference>
<keyword evidence="3 4" id="KW-0732">Signal</keyword>
<comment type="similarity">
    <text evidence="2">Belongs to the bacterial solute-binding protein 2 family.</text>
</comment>
<dbReference type="PANTHER" id="PTHR46847">
    <property type="entry name" value="D-ALLOSE-BINDING PERIPLASMIC PROTEIN-RELATED"/>
    <property type="match status" value="1"/>
</dbReference>
<dbReference type="Proteomes" id="UP000230821">
    <property type="component" value="Unassembled WGS sequence"/>
</dbReference>
<evidence type="ECO:0000256" key="4">
    <source>
        <dbReference type="SAM" id="SignalP"/>
    </source>
</evidence>
<organism evidence="6 7">
    <name type="scientific">candidate division KSB3 bacterium</name>
    <dbReference type="NCBI Taxonomy" id="2044937"/>
    <lineage>
        <taxon>Bacteria</taxon>
        <taxon>candidate division KSB3</taxon>
    </lineage>
</organism>
<evidence type="ECO:0000256" key="2">
    <source>
        <dbReference type="ARBA" id="ARBA00007639"/>
    </source>
</evidence>
<feature type="signal peptide" evidence="4">
    <location>
        <begin position="1"/>
        <end position="24"/>
    </location>
</feature>
<dbReference type="EMBL" id="PDSK01000096">
    <property type="protein sequence ID" value="PIE33636.1"/>
    <property type="molecule type" value="Genomic_DNA"/>
</dbReference>